<keyword evidence="3" id="KW-1185">Reference proteome</keyword>
<dbReference type="AlphaFoldDB" id="A0A1R3RQ43"/>
<evidence type="ECO:0000313" key="3">
    <source>
        <dbReference type="Proteomes" id="UP000188318"/>
    </source>
</evidence>
<evidence type="ECO:0000256" key="1">
    <source>
        <dbReference type="SAM" id="MobiDB-lite"/>
    </source>
</evidence>
<evidence type="ECO:0000313" key="2">
    <source>
        <dbReference type="EMBL" id="OOF96605.1"/>
    </source>
</evidence>
<reference evidence="3" key="1">
    <citation type="journal article" date="2017" name="Genome Biol.">
        <title>Comparative genomics reveals high biological diversity and specific adaptations in the industrially and medically important fungal genus Aspergillus.</title>
        <authorList>
            <person name="de Vries R.P."/>
            <person name="Riley R."/>
            <person name="Wiebenga A."/>
            <person name="Aguilar-Osorio G."/>
            <person name="Amillis S."/>
            <person name="Uchima C.A."/>
            <person name="Anderluh G."/>
            <person name="Asadollahi M."/>
            <person name="Askin M."/>
            <person name="Barry K."/>
            <person name="Battaglia E."/>
            <person name="Bayram O."/>
            <person name="Benocci T."/>
            <person name="Braus-Stromeyer S.A."/>
            <person name="Caldana C."/>
            <person name="Canovas D."/>
            <person name="Cerqueira G.C."/>
            <person name="Chen F."/>
            <person name="Chen W."/>
            <person name="Choi C."/>
            <person name="Clum A."/>
            <person name="Dos Santos R.A."/>
            <person name="Damasio A.R."/>
            <person name="Diallinas G."/>
            <person name="Emri T."/>
            <person name="Fekete E."/>
            <person name="Flipphi M."/>
            <person name="Freyberg S."/>
            <person name="Gallo A."/>
            <person name="Gournas C."/>
            <person name="Habgood R."/>
            <person name="Hainaut M."/>
            <person name="Harispe M.L."/>
            <person name="Henrissat B."/>
            <person name="Hilden K.S."/>
            <person name="Hope R."/>
            <person name="Hossain A."/>
            <person name="Karabika E."/>
            <person name="Karaffa L."/>
            <person name="Karanyi Z."/>
            <person name="Krasevec N."/>
            <person name="Kuo A."/>
            <person name="Kusch H."/>
            <person name="LaButti K."/>
            <person name="Lagendijk E.L."/>
            <person name="Lapidus A."/>
            <person name="Levasseur A."/>
            <person name="Lindquist E."/>
            <person name="Lipzen A."/>
            <person name="Logrieco A.F."/>
            <person name="MacCabe A."/>
            <person name="Maekelae M.R."/>
            <person name="Malavazi I."/>
            <person name="Melin P."/>
            <person name="Meyer V."/>
            <person name="Mielnichuk N."/>
            <person name="Miskei M."/>
            <person name="Molnar A.P."/>
            <person name="Mule G."/>
            <person name="Ngan C.Y."/>
            <person name="Orejas M."/>
            <person name="Orosz E."/>
            <person name="Ouedraogo J.P."/>
            <person name="Overkamp K.M."/>
            <person name="Park H.-S."/>
            <person name="Perrone G."/>
            <person name="Piumi F."/>
            <person name="Punt P.J."/>
            <person name="Ram A.F."/>
            <person name="Ramon A."/>
            <person name="Rauscher S."/>
            <person name="Record E."/>
            <person name="Riano-Pachon D.M."/>
            <person name="Robert V."/>
            <person name="Roehrig J."/>
            <person name="Ruller R."/>
            <person name="Salamov A."/>
            <person name="Salih N.S."/>
            <person name="Samson R.A."/>
            <person name="Sandor E."/>
            <person name="Sanguinetti M."/>
            <person name="Schuetze T."/>
            <person name="Sepcic K."/>
            <person name="Shelest E."/>
            <person name="Sherlock G."/>
            <person name="Sophianopoulou V."/>
            <person name="Squina F.M."/>
            <person name="Sun H."/>
            <person name="Susca A."/>
            <person name="Todd R.B."/>
            <person name="Tsang A."/>
            <person name="Unkles S.E."/>
            <person name="van de Wiele N."/>
            <person name="van Rossen-Uffink D."/>
            <person name="Oliveira J.V."/>
            <person name="Vesth T.C."/>
            <person name="Visser J."/>
            <person name="Yu J.-H."/>
            <person name="Zhou M."/>
            <person name="Andersen M.R."/>
            <person name="Archer D.B."/>
            <person name="Baker S.E."/>
            <person name="Benoit I."/>
            <person name="Brakhage A.A."/>
            <person name="Braus G.H."/>
            <person name="Fischer R."/>
            <person name="Frisvad J.C."/>
            <person name="Goldman G.H."/>
            <person name="Houbraken J."/>
            <person name="Oakley B."/>
            <person name="Pocsi I."/>
            <person name="Scazzocchio C."/>
            <person name="Seiboth B."/>
            <person name="vanKuyk P.A."/>
            <person name="Wortman J."/>
            <person name="Dyer P.S."/>
            <person name="Grigoriev I.V."/>
        </authorList>
    </citation>
    <scope>NUCLEOTIDE SEQUENCE [LARGE SCALE GENOMIC DNA]</scope>
    <source>
        <strain evidence="3">ITEM 5010</strain>
    </source>
</reference>
<dbReference type="Proteomes" id="UP000188318">
    <property type="component" value="Unassembled WGS sequence"/>
</dbReference>
<sequence length="163" mass="18277">MTPHSETIIYPVPTLRRTRDSRDTADREVGTRPQGEARKPGAMVSCHPSQLHNGTEFDQCITRRHSAQLCPARVAVIFPPSRGICVWYGPGLPSVWSTIHTIPDRNIGRRFHVSLVCPIPIHHSRLDCCLDSYRPAHHCLSLTLNVTSSKAPRDCGLRTETEH</sequence>
<dbReference type="VEuPathDB" id="FungiDB:ASPCADRAFT_129682"/>
<accession>A0A1R3RQ43</accession>
<protein>
    <submittedName>
        <fullName evidence="2">Uncharacterized protein</fullName>
    </submittedName>
</protein>
<feature type="compositionally biased region" description="Basic and acidic residues" evidence="1">
    <location>
        <begin position="17"/>
        <end position="39"/>
    </location>
</feature>
<gene>
    <name evidence="2" type="ORF">ASPCADRAFT_129682</name>
</gene>
<proteinExistence type="predicted"/>
<organism evidence="2 3">
    <name type="scientific">Aspergillus carbonarius (strain ITEM 5010)</name>
    <dbReference type="NCBI Taxonomy" id="602072"/>
    <lineage>
        <taxon>Eukaryota</taxon>
        <taxon>Fungi</taxon>
        <taxon>Dikarya</taxon>
        <taxon>Ascomycota</taxon>
        <taxon>Pezizomycotina</taxon>
        <taxon>Eurotiomycetes</taxon>
        <taxon>Eurotiomycetidae</taxon>
        <taxon>Eurotiales</taxon>
        <taxon>Aspergillaceae</taxon>
        <taxon>Aspergillus</taxon>
        <taxon>Aspergillus subgen. Circumdati</taxon>
    </lineage>
</organism>
<feature type="region of interest" description="Disordered" evidence="1">
    <location>
        <begin position="14"/>
        <end position="44"/>
    </location>
</feature>
<name>A0A1R3RQ43_ASPC5</name>
<dbReference type="EMBL" id="KV907498">
    <property type="protein sequence ID" value="OOF96605.1"/>
    <property type="molecule type" value="Genomic_DNA"/>
</dbReference>